<dbReference type="SMART" id="SM00198">
    <property type="entry name" value="SCP"/>
    <property type="match status" value="1"/>
</dbReference>
<dbReference type="Pfam" id="PF00188">
    <property type="entry name" value="CAP"/>
    <property type="match status" value="1"/>
</dbReference>
<evidence type="ECO:0000256" key="1">
    <source>
        <dbReference type="SAM" id="SignalP"/>
    </source>
</evidence>
<dbReference type="SUPFAM" id="SSF55797">
    <property type="entry name" value="PR-1-like"/>
    <property type="match status" value="1"/>
</dbReference>
<feature type="domain" description="SCP" evidence="2">
    <location>
        <begin position="152"/>
        <end position="297"/>
    </location>
</feature>
<dbReference type="PANTHER" id="PTHR10334">
    <property type="entry name" value="CYSTEINE-RICH SECRETORY PROTEIN-RELATED"/>
    <property type="match status" value="1"/>
</dbReference>
<evidence type="ECO:0000313" key="3">
    <source>
        <dbReference type="EMBL" id="OJJ35250.1"/>
    </source>
</evidence>
<dbReference type="VEuPathDB" id="FungiDB:ASPWEDRAFT_172072"/>
<feature type="signal peptide" evidence="1">
    <location>
        <begin position="1"/>
        <end position="17"/>
    </location>
</feature>
<dbReference type="RefSeq" id="XP_040688926.1">
    <property type="nucleotide sequence ID" value="XM_040830884.1"/>
</dbReference>
<dbReference type="OrthoDB" id="337038at2759"/>
<evidence type="ECO:0000313" key="4">
    <source>
        <dbReference type="Proteomes" id="UP000184383"/>
    </source>
</evidence>
<dbReference type="InterPro" id="IPR035940">
    <property type="entry name" value="CAP_sf"/>
</dbReference>
<proteinExistence type="predicted"/>
<protein>
    <recommendedName>
        <fullName evidence="2">SCP domain-containing protein</fullName>
    </recommendedName>
</protein>
<keyword evidence="1" id="KW-0732">Signal</keyword>
<keyword evidence="4" id="KW-1185">Reference proteome</keyword>
<evidence type="ECO:0000259" key="2">
    <source>
        <dbReference type="SMART" id="SM00198"/>
    </source>
</evidence>
<accession>A0A1L9RJZ5</accession>
<reference evidence="4" key="1">
    <citation type="journal article" date="2017" name="Genome Biol.">
        <title>Comparative genomics reveals high biological diversity and specific adaptations in the industrially and medically important fungal genus Aspergillus.</title>
        <authorList>
            <person name="de Vries R.P."/>
            <person name="Riley R."/>
            <person name="Wiebenga A."/>
            <person name="Aguilar-Osorio G."/>
            <person name="Amillis S."/>
            <person name="Uchima C.A."/>
            <person name="Anderluh G."/>
            <person name="Asadollahi M."/>
            <person name="Askin M."/>
            <person name="Barry K."/>
            <person name="Battaglia E."/>
            <person name="Bayram O."/>
            <person name="Benocci T."/>
            <person name="Braus-Stromeyer S.A."/>
            <person name="Caldana C."/>
            <person name="Canovas D."/>
            <person name="Cerqueira G.C."/>
            <person name="Chen F."/>
            <person name="Chen W."/>
            <person name="Choi C."/>
            <person name="Clum A."/>
            <person name="Dos Santos R.A."/>
            <person name="Damasio A.R."/>
            <person name="Diallinas G."/>
            <person name="Emri T."/>
            <person name="Fekete E."/>
            <person name="Flipphi M."/>
            <person name="Freyberg S."/>
            <person name="Gallo A."/>
            <person name="Gournas C."/>
            <person name="Habgood R."/>
            <person name="Hainaut M."/>
            <person name="Harispe M.L."/>
            <person name="Henrissat B."/>
            <person name="Hilden K.S."/>
            <person name="Hope R."/>
            <person name="Hossain A."/>
            <person name="Karabika E."/>
            <person name="Karaffa L."/>
            <person name="Karanyi Z."/>
            <person name="Krasevec N."/>
            <person name="Kuo A."/>
            <person name="Kusch H."/>
            <person name="LaButti K."/>
            <person name="Lagendijk E.L."/>
            <person name="Lapidus A."/>
            <person name="Levasseur A."/>
            <person name="Lindquist E."/>
            <person name="Lipzen A."/>
            <person name="Logrieco A.F."/>
            <person name="MacCabe A."/>
            <person name="Maekelae M.R."/>
            <person name="Malavazi I."/>
            <person name="Melin P."/>
            <person name="Meyer V."/>
            <person name="Mielnichuk N."/>
            <person name="Miskei M."/>
            <person name="Molnar A.P."/>
            <person name="Mule G."/>
            <person name="Ngan C.Y."/>
            <person name="Orejas M."/>
            <person name="Orosz E."/>
            <person name="Ouedraogo J.P."/>
            <person name="Overkamp K.M."/>
            <person name="Park H.-S."/>
            <person name="Perrone G."/>
            <person name="Piumi F."/>
            <person name="Punt P.J."/>
            <person name="Ram A.F."/>
            <person name="Ramon A."/>
            <person name="Rauscher S."/>
            <person name="Record E."/>
            <person name="Riano-Pachon D.M."/>
            <person name="Robert V."/>
            <person name="Roehrig J."/>
            <person name="Ruller R."/>
            <person name="Salamov A."/>
            <person name="Salih N.S."/>
            <person name="Samson R.A."/>
            <person name="Sandor E."/>
            <person name="Sanguinetti M."/>
            <person name="Schuetze T."/>
            <person name="Sepcic K."/>
            <person name="Shelest E."/>
            <person name="Sherlock G."/>
            <person name="Sophianopoulou V."/>
            <person name="Squina F.M."/>
            <person name="Sun H."/>
            <person name="Susca A."/>
            <person name="Todd R.B."/>
            <person name="Tsang A."/>
            <person name="Unkles S.E."/>
            <person name="van de Wiele N."/>
            <person name="van Rossen-Uffink D."/>
            <person name="Oliveira J.V."/>
            <person name="Vesth T.C."/>
            <person name="Visser J."/>
            <person name="Yu J.-H."/>
            <person name="Zhou M."/>
            <person name="Andersen M.R."/>
            <person name="Archer D.B."/>
            <person name="Baker S.E."/>
            <person name="Benoit I."/>
            <person name="Brakhage A.A."/>
            <person name="Braus G.H."/>
            <person name="Fischer R."/>
            <person name="Frisvad J.C."/>
            <person name="Goldman G.H."/>
            <person name="Houbraken J."/>
            <person name="Oakley B."/>
            <person name="Pocsi I."/>
            <person name="Scazzocchio C."/>
            <person name="Seiboth B."/>
            <person name="vanKuyk P.A."/>
            <person name="Wortman J."/>
            <person name="Dyer P.S."/>
            <person name="Grigoriev I.V."/>
        </authorList>
    </citation>
    <scope>NUCLEOTIDE SEQUENCE [LARGE SCALE GENOMIC DNA]</scope>
    <source>
        <strain evidence="4">DTO 134E9</strain>
    </source>
</reference>
<dbReference type="GO" id="GO:0005576">
    <property type="term" value="C:extracellular region"/>
    <property type="evidence" value="ECO:0007669"/>
    <property type="project" value="InterPro"/>
</dbReference>
<organism evidence="3 4">
    <name type="scientific">Aspergillus wentii DTO 134E9</name>
    <dbReference type="NCBI Taxonomy" id="1073089"/>
    <lineage>
        <taxon>Eukaryota</taxon>
        <taxon>Fungi</taxon>
        <taxon>Dikarya</taxon>
        <taxon>Ascomycota</taxon>
        <taxon>Pezizomycotina</taxon>
        <taxon>Eurotiomycetes</taxon>
        <taxon>Eurotiomycetidae</taxon>
        <taxon>Eurotiales</taxon>
        <taxon>Aspergillaceae</taxon>
        <taxon>Aspergillus</taxon>
        <taxon>Aspergillus subgen. Cremei</taxon>
    </lineage>
</organism>
<dbReference type="FunFam" id="3.40.33.10:FF:000018">
    <property type="entry name" value="SCP-like extracellular protein, putative"/>
    <property type="match status" value="1"/>
</dbReference>
<dbReference type="Proteomes" id="UP000184383">
    <property type="component" value="Unassembled WGS sequence"/>
</dbReference>
<dbReference type="InterPro" id="IPR001283">
    <property type="entry name" value="CRISP-related"/>
</dbReference>
<sequence>MRSSILLSAICAATAMGNPLDKRVYETDWSVVTVTETVTDFPPATTSTSTSSTPTYAPVQAIETSQSVSSADTVVQTSASPAPAPAVYTTIVAPAPAEPTSTTTEAPAAAATIGGGEAVTFSTAWTWTGDAAAPTTLATSTSSASGSSPTNAYQSAILYNHNVHRSNHSASSLEWSASLESSARTLANKCVYQHDTSIDGGGYGQNIGYGVEADNIGQMISNLMYNDEMGYFANLYGQANPDMSLFDSWGHFTQIVWKASTAVGCATVTCQSLGNVDSSQPLPFTVCNYNPAGNYDGEYNTNVLQPLGQAMYSA</sequence>
<feature type="chain" id="PRO_5012386092" description="SCP domain-containing protein" evidence="1">
    <location>
        <begin position="18"/>
        <end position="314"/>
    </location>
</feature>
<dbReference type="AlphaFoldDB" id="A0A1L9RJZ5"/>
<dbReference type="GeneID" id="63746732"/>
<dbReference type="InterPro" id="IPR014044">
    <property type="entry name" value="CAP_dom"/>
</dbReference>
<gene>
    <name evidence="3" type="ORF">ASPWEDRAFT_172072</name>
</gene>
<dbReference type="Gene3D" id="3.40.33.10">
    <property type="entry name" value="CAP"/>
    <property type="match status" value="1"/>
</dbReference>
<dbReference type="CDD" id="cd05380">
    <property type="entry name" value="CAP_euk"/>
    <property type="match status" value="1"/>
</dbReference>
<dbReference type="PRINTS" id="PR00837">
    <property type="entry name" value="V5TPXLIKE"/>
</dbReference>
<dbReference type="EMBL" id="KV878212">
    <property type="protein sequence ID" value="OJJ35250.1"/>
    <property type="molecule type" value="Genomic_DNA"/>
</dbReference>
<dbReference type="PROSITE" id="PS01009">
    <property type="entry name" value="CRISP_1"/>
    <property type="match status" value="1"/>
</dbReference>
<dbReference type="InterPro" id="IPR018244">
    <property type="entry name" value="Allrgn_V5/Tpx1_CS"/>
</dbReference>
<dbReference type="STRING" id="1073089.A0A1L9RJZ5"/>
<name>A0A1L9RJZ5_ASPWE</name>